<dbReference type="EMBL" id="BTGC01000001">
    <property type="protein sequence ID" value="GMM49513.1"/>
    <property type="molecule type" value="Genomic_DNA"/>
</dbReference>
<name>A0AAV5RFG9_STABA</name>
<accession>A0AAV5RFG9</accession>
<evidence type="ECO:0000256" key="3">
    <source>
        <dbReference type="ARBA" id="ARBA00022692"/>
    </source>
</evidence>
<evidence type="ECO:0000256" key="5">
    <source>
        <dbReference type="ARBA" id="ARBA00023136"/>
    </source>
</evidence>
<evidence type="ECO:0000313" key="7">
    <source>
        <dbReference type="Proteomes" id="UP001362899"/>
    </source>
</evidence>
<dbReference type="Proteomes" id="UP001362899">
    <property type="component" value="Unassembled WGS sequence"/>
</dbReference>
<keyword evidence="3" id="KW-0812">Transmembrane</keyword>
<dbReference type="AlphaFoldDB" id="A0AAV5RFG9"/>
<dbReference type="Pfam" id="PF04930">
    <property type="entry name" value="FUN14"/>
    <property type="match status" value="1"/>
</dbReference>
<evidence type="ECO:0000256" key="1">
    <source>
        <dbReference type="ARBA" id="ARBA00004370"/>
    </source>
</evidence>
<gene>
    <name evidence="6" type="ORF">DASB73_004710</name>
</gene>
<keyword evidence="5" id="KW-0472">Membrane</keyword>
<evidence type="ECO:0000313" key="6">
    <source>
        <dbReference type="EMBL" id="GMM49513.1"/>
    </source>
</evidence>
<evidence type="ECO:0000256" key="4">
    <source>
        <dbReference type="ARBA" id="ARBA00022989"/>
    </source>
</evidence>
<organism evidence="6 7">
    <name type="scientific">Starmerella bacillaris</name>
    <name type="common">Yeast</name>
    <name type="synonym">Candida zemplinina</name>
    <dbReference type="NCBI Taxonomy" id="1247836"/>
    <lineage>
        <taxon>Eukaryota</taxon>
        <taxon>Fungi</taxon>
        <taxon>Dikarya</taxon>
        <taxon>Ascomycota</taxon>
        <taxon>Saccharomycotina</taxon>
        <taxon>Dipodascomycetes</taxon>
        <taxon>Dipodascales</taxon>
        <taxon>Trichomonascaceae</taxon>
        <taxon>Starmerella</taxon>
    </lineage>
</organism>
<reference evidence="6 7" key="1">
    <citation type="journal article" date="2023" name="Elife">
        <title>Identification of key yeast species and microbe-microbe interactions impacting larval growth of Drosophila in the wild.</title>
        <authorList>
            <person name="Mure A."/>
            <person name="Sugiura Y."/>
            <person name="Maeda R."/>
            <person name="Honda K."/>
            <person name="Sakurai N."/>
            <person name="Takahashi Y."/>
            <person name="Watada M."/>
            <person name="Katoh T."/>
            <person name="Gotoh A."/>
            <person name="Gotoh Y."/>
            <person name="Taniguchi I."/>
            <person name="Nakamura K."/>
            <person name="Hayashi T."/>
            <person name="Katayama T."/>
            <person name="Uemura T."/>
            <person name="Hattori Y."/>
        </authorList>
    </citation>
    <scope>NUCLEOTIDE SEQUENCE [LARGE SCALE GENOMIC DNA]</scope>
    <source>
        <strain evidence="6 7">SB-73</strain>
    </source>
</reference>
<keyword evidence="7" id="KW-1185">Reference proteome</keyword>
<comment type="similarity">
    <text evidence="2">Belongs to the FUN14 family.</text>
</comment>
<dbReference type="InterPro" id="IPR007014">
    <property type="entry name" value="FUN14"/>
</dbReference>
<dbReference type="GO" id="GO:0016020">
    <property type="term" value="C:membrane"/>
    <property type="evidence" value="ECO:0007669"/>
    <property type="project" value="UniProtKB-SubCell"/>
</dbReference>
<proteinExistence type="inferred from homology"/>
<keyword evidence="4" id="KW-1133">Transmembrane helix</keyword>
<comment type="caution">
    <text evidence="6">The sequence shown here is derived from an EMBL/GenBank/DDBJ whole genome shotgun (WGS) entry which is preliminary data.</text>
</comment>
<comment type="subcellular location">
    <subcellularLocation>
        <location evidence="1">Membrane</location>
    </subcellularLocation>
</comment>
<evidence type="ECO:0000256" key="2">
    <source>
        <dbReference type="ARBA" id="ARBA00009160"/>
    </source>
</evidence>
<sequence length="163" mass="18199">MFMHRIIPLITPKSFIRARILSQFRTKTSVAVGLGAAAGLGVPTLANYARRNRLVRNDSIAVIQGNKQEMKARIDYHQLTYGSFLGMIAGYIFGQVSRMLVGWVVVTLMGSEYLKQAGYIDTKPLEATIHNFCRKTMHLDVFVEDPSFKYSFGAAFLIAAVYA</sequence>
<protein>
    <submittedName>
        <fullName evidence="6">Uncharacterized protein</fullName>
    </submittedName>
</protein>